<reference evidence="2 3" key="1">
    <citation type="submission" date="2019-03" db="EMBL/GenBank/DDBJ databases">
        <title>Complete genome sequence of Citrobacter sp. SNU WT2 isolated from diseased rainbow trout.</title>
        <authorList>
            <person name="Oh W.T."/>
            <person name="Park S.C."/>
        </authorList>
    </citation>
    <scope>NUCLEOTIDE SEQUENCE [LARGE SCALE GENOMIC DNA]</scope>
    <source>
        <strain evidence="2 3">SNU WT2</strain>
    </source>
</reference>
<keyword evidence="3" id="KW-1185">Reference proteome</keyword>
<dbReference type="InterPro" id="IPR000182">
    <property type="entry name" value="GNAT_dom"/>
</dbReference>
<name>A0ABX5T5I8_9ENTR</name>
<dbReference type="InterPro" id="IPR051908">
    <property type="entry name" value="Ribosomal_N-acetyltransferase"/>
</dbReference>
<protein>
    <submittedName>
        <fullName evidence="2">N-acetyltransferase</fullName>
    </submittedName>
</protein>
<dbReference type="EMBL" id="CP038469">
    <property type="protein sequence ID" value="QBX80796.1"/>
    <property type="molecule type" value="Genomic_DNA"/>
</dbReference>
<proteinExistence type="predicted"/>
<dbReference type="Gene3D" id="3.40.630.30">
    <property type="match status" value="1"/>
</dbReference>
<evidence type="ECO:0000259" key="1">
    <source>
        <dbReference type="PROSITE" id="PS51186"/>
    </source>
</evidence>
<dbReference type="InterPro" id="IPR016181">
    <property type="entry name" value="Acyl_CoA_acyltransferase"/>
</dbReference>
<dbReference type="PANTHER" id="PTHR43441">
    <property type="entry name" value="RIBOSOMAL-PROTEIN-SERINE ACETYLTRANSFERASE"/>
    <property type="match status" value="1"/>
</dbReference>
<dbReference type="RefSeq" id="WP_135322741.1">
    <property type="nucleotide sequence ID" value="NZ_CP038469.1"/>
</dbReference>
<sequence>MPELNDYGQTVGDALPDWRGASVLPRGVLEGRYCRLDVLDADSHAADLFDAYAQAPDERDWTWLASKRPTSVAAASLWVAGKSTDAALVPYAVIDLRSGRAVGLVCFMAIDRENGSVEIGHVTWSPRMKNTVLGTETVWLLLRQAFALGYRRVEWKCDSLNVASRRAAERLGFVYEGRFRQKIVRKGRNRDSDWLSIIDGEWPQCDAVLQRWLAADNFDENGQQRRSLAEFATRSLHKV</sequence>
<feature type="domain" description="N-acetyltransferase" evidence="1">
    <location>
        <begin position="36"/>
        <end position="191"/>
    </location>
</feature>
<gene>
    <name evidence="2" type="ORF">E4Z61_10685</name>
</gene>
<dbReference type="Pfam" id="PF13302">
    <property type="entry name" value="Acetyltransf_3"/>
    <property type="match status" value="1"/>
</dbReference>
<organism evidence="2 3">
    <name type="scientific">Citrobacter tructae</name>
    <dbReference type="NCBI Taxonomy" id="2562449"/>
    <lineage>
        <taxon>Bacteria</taxon>
        <taxon>Pseudomonadati</taxon>
        <taxon>Pseudomonadota</taxon>
        <taxon>Gammaproteobacteria</taxon>
        <taxon>Enterobacterales</taxon>
        <taxon>Enterobacteriaceae</taxon>
        <taxon>Citrobacter</taxon>
    </lineage>
</organism>
<dbReference type="PROSITE" id="PS51186">
    <property type="entry name" value="GNAT"/>
    <property type="match status" value="1"/>
</dbReference>
<dbReference type="Proteomes" id="UP000296284">
    <property type="component" value="Chromosome"/>
</dbReference>
<dbReference type="PANTHER" id="PTHR43441:SF2">
    <property type="entry name" value="FAMILY ACETYLTRANSFERASE, PUTATIVE (AFU_ORTHOLOGUE AFUA_7G00850)-RELATED"/>
    <property type="match status" value="1"/>
</dbReference>
<evidence type="ECO:0000313" key="2">
    <source>
        <dbReference type="EMBL" id="QBX80796.1"/>
    </source>
</evidence>
<accession>A0ABX5T5I8</accession>
<dbReference type="SUPFAM" id="SSF55729">
    <property type="entry name" value="Acyl-CoA N-acyltransferases (Nat)"/>
    <property type="match status" value="1"/>
</dbReference>
<evidence type="ECO:0000313" key="3">
    <source>
        <dbReference type="Proteomes" id="UP000296284"/>
    </source>
</evidence>